<evidence type="ECO:0000256" key="8">
    <source>
        <dbReference type="ARBA" id="ARBA00023125"/>
    </source>
</evidence>
<keyword evidence="3" id="KW-0479">Metal-binding</keyword>
<keyword evidence="9" id="KW-0234">DNA repair</keyword>
<keyword evidence="12" id="KW-0326">Glycosidase</keyword>
<dbReference type="SUPFAM" id="SSF46946">
    <property type="entry name" value="S13-like H2TH domain"/>
    <property type="match status" value="1"/>
</dbReference>
<evidence type="ECO:0000256" key="10">
    <source>
        <dbReference type="ARBA" id="ARBA00023239"/>
    </source>
</evidence>
<dbReference type="GO" id="GO:0006284">
    <property type="term" value="P:base-excision repair"/>
    <property type="evidence" value="ECO:0007669"/>
    <property type="project" value="InterPro"/>
</dbReference>
<dbReference type="PROSITE" id="PS51068">
    <property type="entry name" value="FPG_CAT"/>
    <property type="match status" value="1"/>
</dbReference>
<keyword evidence="7" id="KW-0862">Zinc</keyword>
<evidence type="ECO:0000313" key="16">
    <source>
        <dbReference type="EMBL" id="TWI05984.1"/>
    </source>
</evidence>
<dbReference type="InterPro" id="IPR000214">
    <property type="entry name" value="Znf_DNA_glyclase/AP_lyase"/>
</dbReference>
<feature type="domain" description="FPG-type" evidence="14">
    <location>
        <begin position="207"/>
        <end position="242"/>
    </location>
</feature>
<dbReference type="InterPro" id="IPR010979">
    <property type="entry name" value="Ribosomal_uS13-like_H2TH"/>
</dbReference>
<dbReference type="EMBL" id="VLKN01000001">
    <property type="protein sequence ID" value="TWI05984.1"/>
    <property type="molecule type" value="Genomic_DNA"/>
</dbReference>
<evidence type="ECO:0000256" key="1">
    <source>
        <dbReference type="ARBA" id="ARBA00001668"/>
    </source>
</evidence>
<keyword evidence="6" id="KW-0378">Hydrolase</keyword>
<keyword evidence="16" id="KW-0540">Nuclease</keyword>
<sequence length="259" mass="30043">MPEGPSIVILREQVTAFAGGKVLRVEGNSRLDLSRMQGRRVREFRSWGKHFLICFDDFAMRVHFLLFGSYRVDDPKDAAPRMRLDFGKAGQIDFYACSLKYIEGDLDAVYDWSSDVMADAWDPKAARRKLRAAPHTLACDALLDQDVFAGVGNIIKNEVLFRIRVHPESQVGALPARKLGELVAQAREYSFDFLEWKKAFVLRQHYQVHTRITCPRCDIRLQYRAKLGRRQRRAFFCGNCQRLYRPDDETIAKPQRQRK</sequence>
<dbReference type="Gene3D" id="1.10.8.50">
    <property type="match status" value="1"/>
</dbReference>
<keyword evidence="5 13" id="KW-0863">Zinc-finger</keyword>
<keyword evidence="10" id="KW-0456">Lyase</keyword>
<dbReference type="GO" id="GO:0003684">
    <property type="term" value="F:damaged DNA binding"/>
    <property type="evidence" value="ECO:0007669"/>
    <property type="project" value="InterPro"/>
</dbReference>
<evidence type="ECO:0000256" key="12">
    <source>
        <dbReference type="ARBA" id="ARBA00023295"/>
    </source>
</evidence>
<dbReference type="GO" id="GO:0016829">
    <property type="term" value="F:lyase activity"/>
    <property type="evidence" value="ECO:0007669"/>
    <property type="project" value="UniProtKB-KW"/>
</dbReference>
<dbReference type="SUPFAM" id="SSF81624">
    <property type="entry name" value="N-terminal domain of MutM-like DNA repair proteins"/>
    <property type="match status" value="1"/>
</dbReference>
<evidence type="ECO:0000256" key="7">
    <source>
        <dbReference type="ARBA" id="ARBA00022833"/>
    </source>
</evidence>
<dbReference type="InterPro" id="IPR035937">
    <property type="entry name" value="FPG_N"/>
</dbReference>
<evidence type="ECO:0000256" key="13">
    <source>
        <dbReference type="PROSITE-ProRule" id="PRU00391"/>
    </source>
</evidence>
<dbReference type="InterPro" id="IPR015886">
    <property type="entry name" value="H2TH_FPG"/>
</dbReference>
<name>A0A562LEM7_9GAMM</name>
<dbReference type="Pfam" id="PF06831">
    <property type="entry name" value="H2TH"/>
    <property type="match status" value="1"/>
</dbReference>
<feature type="domain" description="Formamidopyrimidine-DNA glycosylase catalytic" evidence="15">
    <location>
        <begin position="2"/>
        <end position="90"/>
    </location>
</feature>
<dbReference type="RefSeq" id="WP_144897795.1">
    <property type="nucleotide sequence ID" value="NZ_VLKN01000001.1"/>
</dbReference>
<dbReference type="GO" id="GO:0008270">
    <property type="term" value="F:zinc ion binding"/>
    <property type="evidence" value="ECO:0007669"/>
    <property type="project" value="UniProtKB-KW"/>
</dbReference>
<keyword evidence="4" id="KW-0227">DNA damage</keyword>
<dbReference type="OrthoDB" id="9800855at2"/>
<dbReference type="Proteomes" id="UP000315167">
    <property type="component" value="Unassembled WGS sequence"/>
</dbReference>
<comment type="catalytic activity">
    <reaction evidence="1">
        <text>Hydrolysis of DNA containing ring-opened 7-methylguanine residues, releasing 2,6-diamino-4-hydroxy-5-(N-methyl)formamidopyrimidine.</text>
        <dbReference type="EC" id="3.2.2.23"/>
    </reaction>
</comment>
<protein>
    <submittedName>
        <fullName evidence="16">Endonuclease-8</fullName>
    </submittedName>
</protein>
<dbReference type="PANTHER" id="PTHR22993:SF9">
    <property type="entry name" value="FORMAMIDOPYRIMIDINE-DNA GLYCOSYLASE"/>
    <property type="match status" value="1"/>
</dbReference>
<evidence type="ECO:0000256" key="5">
    <source>
        <dbReference type="ARBA" id="ARBA00022771"/>
    </source>
</evidence>
<dbReference type="SMART" id="SM00898">
    <property type="entry name" value="Fapy_DNA_glyco"/>
    <property type="match status" value="1"/>
</dbReference>
<evidence type="ECO:0000313" key="17">
    <source>
        <dbReference type="Proteomes" id="UP000315167"/>
    </source>
</evidence>
<keyword evidence="16" id="KW-0255">Endonuclease</keyword>
<evidence type="ECO:0000256" key="6">
    <source>
        <dbReference type="ARBA" id="ARBA00022801"/>
    </source>
</evidence>
<dbReference type="PROSITE" id="PS51066">
    <property type="entry name" value="ZF_FPG_2"/>
    <property type="match status" value="1"/>
</dbReference>
<keyword evidence="11" id="KW-0511">Multifunctional enzyme</keyword>
<organism evidence="16 17">
    <name type="scientific">Luteimonas cucumeris</name>
    <dbReference type="NCBI Taxonomy" id="985012"/>
    <lineage>
        <taxon>Bacteria</taxon>
        <taxon>Pseudomonadati</taxon>
        <taxon>Pseudomonadota</taxon>
        <taxon>Gammaproteobacteria</taxon>
        <taxon>Lysobacterales</taxon>
        <taxon>Lysobacteraceae</taxon>
        <taxon>Luteimonas</taxon>
    </lineage>
</organism>
<evidence type="ECO:0000259" key="14">
    <source>
        <dbReference type="PROSITE" id="PS51066"/>
    </source>
</evidence>
<comment type="caution">
    <text evidence="16">The sequence shown here is derived from an EMBL/GenBank/DDBJ whole genome shotgun (WGS) entry which is preliminary data.</text>
</comment>
<accession>A0A562LEM7</accession>
<dbReference type="Pfam" id="PF01149">
    <property type="entry name" value="Fapy_DNA_glyco"/>
    <property type="match status" value="1"/>
</dbReference>
<dbReference type="Gene3D" id="3.20.190.10">
    <property type="entry name" value="MutM-like, N-terminal"/>
    <property type="match status" value="1"/>
</dbReference>
<evidence type="ECO:0000256" key="3">
    <source>
        <dbReference type="ARBA" id="ARBA00022723"/>
    </source>
</evidence>
<dbReference type="PANTHER" id="PTHR22993">
    <property type="entry name" value="FORMAMIDOPYRIMIDINE-DNA GLYCOSYLASE"/>
    <property type="match status" value="1"/>
</dbReference>
<dbReference type="AlphaFoldDB" id="A0A562LEM7"/>
<evidence type="ECO:0000256" key="4">
    <source>
        <dbReference type="ARBA" id="ARBA00022763"/>
    </source>
</evidence>
<keyword evidence="8" id="KW-0238">DNA-binding</keyword>
<dbReference type="InterPro" id="IPR012319">
    <property type="entry name" value="FPG_cat"/>
</dbReference>
<reference evidence="16 17" key="1">
    <citation type="journal article" date="2015" name="Stand. Genomic Sci.">
        <title>Genomic Encyclopedia of Bacterial and Archaeal Type Strains, Phase III: the genomes of soil and plant-associated and newly described type strains.</title>
        <authorList>
            <person name="Whitman W.B."/>
            <person name="Woyke T."/>
            <person name="Klenk H.P."/>
            <person name="Zhou Y."/>
            <person name="Lilburn T.G."/>
            <person name="Beck B.J."/>
            <person name="De Vos P."/>
            <person name="Vandamme P."/>
            <person name="Eisen J.A."/>
            <person name="Garrity G."/>
            <person name="Hugenholtz P."/>
            <person name="Kyrpides N.C."/>
        </authorList>
    </citation>
    <scope>NUCLEOTIDE SEQUENCE [LARGE SCALE GENOMIC DNA]</scope>
    <source>
        <strain evidence="16 17">CGMCC 1.10821</strain>
    </source>
</reference>
<evidence type="ECO:0000256" key="2">
    <source>
        <dbReference type="ARBA" id="ARBA00009409"/>
    </source>
</evidence>
<evidence type="ECO:0000259" key="15">
    <source>
        <dbReference type="PROSITE" id="PS51068"/>
    </source>
</evidence>
<dbReference type="GO" id="GO:0008534">
    <property type="term" value="F:oxidized purine nucleobase lesion DNA N-glycosylase activity"/>
    <property type="evidence" value="ECO:0007669"/>
    <property type="project" value="UniProtKB-EC"/>
</dbReference>
<dbReference type="SMART" id="SM01232">
    <property type="entry name" value="H2TH"/>
    <property type="match status" value="1"/>
</dbReference>
<proteinExistence type="inferred from homology"/>
<evidence type="ECO:0000256" key="11">
    <source>
        <dbReference type="ARBA" id="ARBA00023268"/>
    </source>
</evidence>
<dbReference type="CDD" id="cd08974">
    <property type="entry name" value="BaFpgNei_N_2"/>
    <property type="match status" value="1"/>
</dbReference>
<evidence type="ECO:0000256" key="9">
    <source>
        <dbReference type="ARBA" id="ARBA00023204"/>
    </source>
</evidence>
<comment type="similarity">
    <text evidence="2">Belongs to the FPG family.</text>
</comment>
<dbReference type="GO" id="GO:0003906">
    <property type="term" value="F:DNA-(apurinic or apyrimidinic site) endonuclease activity"/>
    <property type="evidence" value="ECO:0007669"/>
    <property type="project" value="InterPro"/>
</dbReference>
<gene>
    <name evidence="16" type="ORF">IP90_00246</name>
</gene>
<keyword evidence="17" id="KW-1185">Reference proteome</keyword>